<gene>
    <name evidence="2" type="ORF">FB460_1958</name>
</gene>
<comment type="caution">
    <text evidence="2">The sequence shown here is derived from an EMBL/GenBank/DDBJ whole genome shotgun (WGS) entry which is preliminary data.</text>
</comment>
<name>A0A542ZCM6_9ACTN</name>
<dbReference type="Pfam" id="PF11307">
    <property type="entry name" value="DUF3109"/>
    <property type="match status" value="1"/>
</dbReference>
<evidence type="ECO:0008006" key="4">
    <source>
        <dbReference type="Google" id="ProtNLM"/>
    </source>
</evidence>
<dbReference type="Proteomes" id="UP000316196">
    <property type="component" value="Unassembled WGS sequence"/>
</dbReference>
<reference evidence="2 3" key="1">
    <citation type="submission" date="2019-06" db="EMBL/GenBank/DDBJ databases">
        <title>Sequencing the genomes of 1000 actinobacteria strains.</title>
        <authorList>
            <person name="Klenk H.-P."/>
        </authorList>
    </citation>
    <scope>NUCLEOTIDE SEQUENCE [LARGE SCALE GENOMIC DNA]</scope>
    <source>
        <strain evidence="2 3">DSM 8251</strain>
    </source>
</reference>
<dbReference type="OrthoDB" id="3394274at2"/>
<dbReference type="RefSeq" id="WP_142093930.1">
    <property type="nucleotide sequence ID" value="NZ_BAAAMD010000004.1"/>
</dbReference>
<evidence type="ECO:0000313" key="3">
    <source>
        <dbReference type="Proteomes" id="UP000316196"/>
    </source>
</evidence>
<dbReference type="InterPro" id="IPR021458">
    <property type="entry name" value="Rv0495c"/>
</dbReference>
<accession>A0A542ZCM6</accession>
<protein>
    <recommendedName>
        <fullName evidence="4">DUF3109 family protein</fullName>
    </recommendedName>
</protein>
<dbReference type="EMBL" id="VFOR01000002">
    <property type="protein sequence ID" value="TQL58105.1"/>
    <property type="molecule type" value="Genomic_DNA"/>
</dbReference>
<organism evidence="2 3">
    <name type="scientific">Propioniferax innocua</name>
    <dbReference type="NCBI Taxonomy" id="1753"/>
    <lineage>
        <taxon>Bacteria</taxon>
        <taxon>Bacillati</taxon>
        <taxon>Actinomycetota</taxon>
        <taxon>Actinomycetes</taxon>
        <taxon>Propionibacteriales</taxon>
        <taxon>Propionibacteriaceae</taxon>
        <taxon>Propioniferax</taxon>
    </lineage>
</organism>
<proteinExistence type="inferred from homology"/>
<dbReference type="AlphaFoldDB" id="A0A542ZCM6"/>
<evidence type="ECO:0000256" key="1">
    <source>
        <dbReference type="ARBA" id="ARBA00093770"/>
    </source>
</evidence>
<comment type="similarity">
    <text evidence="1">Belongs to the Rv0495c family.</text>
</comment>
<evidence type="ECO:0000313" key="2">
    <source>
        <dbReference type="EMBL" id="TQL58105.1"/>
    </source>
</evidence>
<keyword evidence="3" id="KW-1185">Reference proteome</keyword>
<sequence>MEIELGFPRTWVEFTDPADTDQVIRADLTWLTSRWHCTFGNGCPGITGDPDHGCCSFGAHFTDDDDVARVRTAVERLTPQTWQNHGVEWLTEAEPDEDSDPDEGPELCTTLHEGACVFLNRPGFEAGHGCALHALALREGRSFVETKPDVCWQLPIKRSYRDVERGDGTEYLEISISEYTRAHWGPGGHDLDWFCTSNTEAHTADEPVWRSSRDELVELLGAPAYEELARHCAAHEERHLGPMHPADPDDRQAS</sequence>